<reference evidence="10 11" key="1">
    <citation type="submission" date="2019-04" db="EMBL/GenBank/DDBJ databases">
        <authorList>
            <person name="Li Y."/>
            <person name="Wang J."/>
        </authorList>
    </citation>
    <scope>NUCLEOTIDE SEQUENCE [LARGE SCALE GENOMIC DNA]</scope>
    <source>
        <strain evidence="10 11">DSM 14668</strain>
    </source>
</reference>
<dbReference type="Proteomes" id="UP000309215">
    <property type="component" value="Unassembled WGS sequence"/>
</dbReference>
<evidence type="ECO:0000256" key="2">
    <source>
        <dbReference type="ARBA" id="ARBA00009347"/>
    </source>
</evidence>
<dbReference type="Pfam" id="PF02770">
    <property type="entry name" value="Acyl-CoA_dh_M"/>
    <property type="match status" value="1"/>
</dbReference>
<dbReference type="InterPro" id="IPR009100">
    <property type="entry name" value="AcylCoA_DH/oxidase_NM_dom_sf"/>
</dbReference>
<keyword evidence="5 6" id="KW-0560">Oxidoreductase</keyword>
<dbReference type="InterPro" id="IPR006091">
    <property type="entry name" value="Acyl-CoA_Oxase/DH_mid-dom"/>
</dbReference>
<evidence type="ECO:0000256" key="4">
    <source>
        <dbReference type="ARBA" id="ARBA00022827"/>
    </source>
</evidence>
<evidence type="ECO:0000313" key="10">
    <source>
        <dbReference type="EMBL" id="TKD12760.1"/>
    </source>
</evidence>
<feature type="domain" description="Acyl-CoA oxidase/dehydrogenase middle" evidence="8">
    <location>
        <begin position="125"/>
        <end position="218"/>
    </location>
</feature>
<evidence type="ECO:0000256" key="6">
    <source>
        <dbReference type="RuleBase" id="RU362125"/>
    </source>
</evidence>
<dbReference type="PROSITE" id="PS00073">
    <property type="entry name" value="ACYL_COA_DH_2"/>
    <property type="match status" value="1"/>
</dbReference>
<evidence type="ECO:0000313" key="11">
    <source>
        <dbReference type="Proteomes" id="UP000309215"/>
    </source>
</evidence>
<organism evidence="10 11">
    <name type="scientific">Polyangium fumosum</name>
    <dbReference type="NCBI Taxonomy" id="889272"/>
    <lineage>
        <taxon>Bacteria</taxon>
        <taxon>Pseudomonadati</taxon>
        <taxon>Myxococcota</taxon>
        <taxon>Polyangia</taxon>
        <taxon>Polyangiales</taxon>
        <taxon>Polyangiaceae</taxon>
        <taxon>Polyangium</taxon>
    </lineage>
</organism>
<evidence type="ECO:0000256" key="1">
    <source>
        <dbReference type="ARBA" id="ARBA00001974"/>
    </source>
</evidence>
<dbReference type="GO" id="GO:0050660">
    <property type="term" value="F:flavin adenine dinucleotide binding"/>
    <property type="evidence" value="ECO:0007669"/>
    <property type="project" value="InterPro"/>
</dbReference>
<dbReference type="AlphaFoldDB" id="A0A4U1JJL5"/>
<dbReference type="PIRSF" id="PIRSF016578">
    <property type="entry name" value="HsaA"/>
    <property type="match status" value="1"/>
</dbReference>
<dbReference type="InterPro" id="IPR009075">
    <property type="entry name" value="AcylCo_DH/oxidase_C"/>
</dbReference>
<evidence type="ECO:0000256" key="3">
    <source>
        <dbReference type="ARBA" id="ARBA00022630"/>
    </source>
</evidence>
<dbReference type="InterPro" id="IPR036250">
    <property type="entry name" value="AcylCo_DH-like_C"/>
</dbReference>
<dbReference type="RefSeq" id="WP_136927398.1">
    <property type="nucleotide sequence ID" value="NZ_SSMQ01000002.1"/>
</dbReference>
<comment type="similarity">
    <text evidence="2 6">Belongs to the acyl-CoA dehydrogenase family.</text>
</comment>
<sequence>MIAFEPTEDQRLMQDAVAEFAKATLLPRTRELEHARGVSEDIRRTAHEMGLGLVSVPEAAGGQGQGLVTTVLIEEELGAADAAAAFGLAGPGAFGRAVIELGGPERAAELLAGFAEEGGWDRFGAVAWSEPAPCRTHEGFATKAERTDEGYRITGKKAFVGNAALADRFVVFAQVEPERGWGGIGAFVVRRDNAGIRVGERHKTLGLDAASFGEVVLEGAVVRDADRLLGDGGEEGFTRAALRFFVKHALVVAARAVGLSRFAFELAREHCDTRVAFGKPIGHFQAVAFTLADRAMDVETSRWLVWKAAAAWDAGQSERDALLASARAAAHAFEATMRTADDCVQLFGGSGFIRDLVAEKLMRDAKQLMLAAPTAEQLDQLASAIELGQKLDPALVLPTPDTQAIFT</sequence>
<proteinExistence type="inferred from homology"/>
<keyword evidence="11" id="KW-1185">Reference proteome</keyword>
<feature type="domain" description="Acyl-CoA dehydrogenase/oxidase N-terminal" evidence="9">
    <location>
        <begin position="7"/>
        <end position="116"/>
    </location>
</feature>
<evidence type="ECO:0000256" key="5">
    <source>
        <dbReference type="ARBA" id="ARBA00023002"/>
    </source>
</evidence>
<evidence type="ECO:0000259" key="9">
    <source>
        <dbReference type="Pfam" id="PF02771"/>
    </source>
</evidence>
<dbReference type="GO" id="GO:0003995">
    <property type="term" value="F:acyl-CoA dehydrogenase activity"/>
    <property type="evidence" value="ECO:0007669"/>
    <property type="project" value="InterPro"/>
</dbReference>
<dbReference type="InterPro" id="IPR006089">
    <property type="entry name" value="Acyl-CoA_DH_CS"/>
</dbReference>
<dbReference type="Pfam" id="PF00441">
    <property type="entry name" value="Acyl-CoA_dh_1"/>
    <property type="match status" value="1"/>
</dbReference>
<keyword evidence="3 6" id="KW-0285">Flavoprotein</keyword>
<gene>
    <name evidence="10" type="ORF">E8A74_03155</name>
</gene>
<dbReference type="InterPro" id="IPR037069">
    <property type="entry name" value="AcylCoA_DH/ox_N_sf"/>
</dbReference>
<evidence type="ECO:0000259" key="7">
    <source>
        <dbReference type="Pfam" id="PF00441"/>
    </source>
</evidence>
<dbReference type="OrthoDB" id="142556at2"/>
<dbReference type="Gene3D" id="2.40.110.10">
    <property type="entry name" value="Butyryl-CoA Dehydrogenase, subunit A, domain 2"/>
    <property type="match status" value="1"/>
</dbReference>
<feature type="domain" description="Acyl-CoA dehydrogenase/oxidase C-terminal" evidence="7">
    <location>
        <begin position="236"/>
        <end position="371"/>
    </location>
</feature>
<comment type="caution">
    <text evidence="10">The sequence shown here is derived from an EMBL/GenBank/DDBJ whole genome shotgun (WGS) entry which is preliminary data.</text>
</comment>
<dbReference type="PANTHER" id="PTHR43884:SF20">
    <property type="entry name" value="ACYL-COA DEHYDROGENASE FADE28"/>
    <property type="match status" value="1"/>
</dbReference>
<dbReference type="SUPFAM" id="SSF56645">
    <property type="entry name" value="Acyl-CoA dehydrogenase NM domain-like"/>
    <property type="match status" value="1"/>
</dbReference>
<evidence type="ECO:0008006" key="12">
    <source>
        <dbReference type="Google" id="ProtNLM"/>
    </source>
</evidence>
<dbReference type="Gene3D" id="1.20.140.10">
    <property type="entry name" value="Butyryl-CoA Dehydrogenase, subunit A, domain 3"/>
    <property type="match status" value="1"/>
</dbReference>
<dbReference type="PANTHER" id="PTHR43884">
    <property type="entry name" value="ACYL-COA DEHYDROGENASE"/>
    <property type="match status" value="1"/>
</dbReference>
<accession>A0A4U1JJL5</accession>
<dbReference type="SUPFAM" id="SSF47203">
    <property type="entry name" value="Acyl-CoA dehydrogenase C-terminal domain-like"/>
    <property type="match status" value="1"/>
</dbReference>
<keyword evidence="4 6" id="KW-0274">FAD</keyword>
<comment type="cofactor">
    <cofactor evidence="1 6">
        <name>FAD</name>
        <dbReference type="ChEBI" id="CHEBI:57692"/>
    </cofactor>
</comment>
<name>A0A4U1JJL5_9BACT</name>
<protein>
    <recommendedName>
        <fullName evidence="12">Acyl-CoA dehydrogenase</fullName>
    </recommendedName>
</protein>
<dbReference type="Gene3D" id="1.10.540.10">
    <property type="entry name" value="Acyl-CoA dehydrogenase/oxidase, N-terminal domain"/>
    <property type="match status" value="1"/>
</dbReference>
<dbReference type="InterPro" id="IPR013786">
    <property type="entry name" value="AcylCoA_DH/ox_N"/>
</dbReference>
<dbReference type="InterPro" id="IPR046373">
    <property type="entry name" value="Acyl-CoA_Oxase/DH_mid-dom_sf"/>
</dbReference>
<dbReference type="Pfam" id="PF02771">
    <property type="entry name" value="Acyl-CoA_dh_N"/>
    <property type="match status" value="1"/>
</dbReference>
<dbReference type="EMBL" id="SSMQ01000002">
    <property type="protein sequence ID" value="TKD12760.1"/>
    <property type="molecule type" value="Genomic_DNA"/>
</dbReference>
<evidence type="ECO:0000259" key="8">
    <source>
        <dbReference type="Pfam" id="PF02770"/>
    </source>
</evidence>